<proteinExistence type="predicted"/>
<reference evidence="2" key="1">
    <citation type="journal article" date="2024" name="Proc. Natl. Acad. Sci. U.S.A.">
        <title>Extraordinary preservation of gene collinearity over three hundred million years revealed in homosporous lycophytes.</title>
        <authorList>
            <person name="Li C."/>
            <person name="Wickell D."/>
            <person name="Kuo L.Y."/>
            <person name="Chen X."/>
            <person name="Nie B."/>
            <person name="Liao X."/>
            <person name="Peng D."/>
            <person name="Ji J."/>
            <person name="Jenkins J."/>
            <person name="Williams M."/>
            <person name="Shu S."/>
            <person name="Plott C."/>
            <person name="Barry K."/>
            <person name="Rajasekar S."/>
            <person name="Grimwood J."/>
            <person name="Han X."/>
            <person name="Sun S."/>
            <person name="Hou Z."/>
            <person name="He W."/>
            <person name="Dai G."/>
            <person name="Sun C."/>
            <person name="Schmutz J."/>
            <person name="Leebens-Mack J.H."/>
            <person name="Li F.W."/>
            <person name="Wang L."/>
        </authorList>
    </citation>
    <scope>NUCLEOTIDE SEQUENCE [LARGE SCALE GENOMIC DNA]</scope>
    <source>
        <strain evidence="2">cv. PW_Plant_1</strain>
    </source>
</reference>
<dbReference type="Proteomes" id="UP001162992">
    <property type="component" value="Chromosome 2"/>
</dbReference>
<keyword evidence="2" id="KW-1185">Reference proteome</keyword>
<name>A0ACC2EK73_DIPCM</name>
<protein>
    <submittedName>
        <fullName evidence="1">Uncharacterized protein</fullName>
    </submittedName>
</protein>
<comment type="caution">
    <text evidence="1">The sequence shown here is derived from an EMBL/GenBank/DDBJ whole genome shotgun (WGS) entry which is preliminary data.</text>
</comment>
<evidence type="ECO:0000313" key="1">
    <source>
        <dbReference type="EMBL" id="KAJ7566953.1"/>
    </source>
</evidence>
<organism evidence="1 2">
    <name type="scientific">Diphasiastrum complanatum</name>
    <name type="common">Issler's clubmoss</name>
    <name type="synonym">Lycopodium complanatum</name>
    <dbReference type="NCBI Taxonomy" id="34168"/>
    <lineage>
        <taxon>Eukaryota</taxon>
        <taxon>Viridiplantae</taxon>
        <taxon>Streptophyta</taxon>
        <taxon>Embryophyta</taxon>
        <taxon>Tracheophyta</taxon>
        <taxon>Lycopodiopsida</taxon>
        <taxon>Lycopodiales</taxon>
        <taxon>Lycopodiaceae</taxon>
        <taxon>Lycopodioideae</taxon>
        <taxon>Diphasiastrum</taxon>
    </lineage>
</organism>
<evidence type="ECO:0000313" key="2">
    <source>
        <dbReference type="Proteomes" id="UP001162992"/>
    </source>
</evidence>
<dbReference type="EMBL" id="CM055093">
    <property type="protein sequence ID" value="KAJ7566953.1"/>
    <property type="molecule type" value="Genomic_DNA"/>
</dbReference>
<gene>
    <name evidence="1" type="ORF">O6H91_02G125200</name>
</gene>
<accession>A0ACC2EK73</accession>
<sequence length="427" mass="50058">MLRKYCLTDVMKHHTPEDCWLVIGGKVYDVTEWVPKHPGGSLIYVRAGQDCTYMFNSYHPLYVWKVLENYFIGELDKSTIIDEKLKLTNVEYMHSYKEPFYLTLKERVEAYFHKEKINPKIHPQLFIKSVVVLVAYFLIYYLTFFQDHPYVLSYLYAIGLGYMTTHIALSIMHDDNHGAFSIFPPLSYVMGMSLDLIGASSFMWKQQHVIAHHSFTNVNKYDPDIRANDRDMRRHLYLWPLYGLMTLKSFWFDDLKAFFTGYIGEFPITKMTPLEKKIFWGSKAFYILYASILPLMFGAYDWLTILRLYITSQCYDLRADEATFTTINLIDGVPTIPYGWAAMQVYSSTNYCTNSLLWTHLSGALNLQIEHHLFPGVCHMHYPSIQPIVEATCKEFHIPYRKHSSFWDAVKAHYKHLKNLGTKSMEP</sequence>